<reference evidence="3 4" key="1">
    <citation type="submission" date="2021-03" db="EMBL/GenBank/DDBJ databases">
        <title>Sneathiella sp. CAU 1612 isolated from Kang Won-do.</title>
        <authorList>
            <person name="Kim W."/>
        </authorList>
    </citation>
    <scope>NUCLEOTIDE SEQUENCE [LARGE SCALE GENOMIC DNA]</scope>
    <source>
        <strain evidence="3 4">CAU 1612</strain>
    </source>
</reference>
<evidence type="ECO:0000256" key="1">
    <source>
        <dbReference type="ARBA" id="ARBA00022729"/>
    </source>
</evidence>
<dbReference type="InterPro" id="IPR038404">
    <property type="entry name" value="TRAP_DctP_sf"/>
</dbReference>
<name>A0ABS3F6H6_9PROT</name>
<feature type="chain" id="PRO_5045795210" evidence="2">
    <location>
        <begin position="25"/>
        <end position="358"/>
    </location>
</feature>
<keyword evidence="4" id="KW-1185">Reference proteome</keyword>
<dbReference type="SUPFAM" id="SSF53850">
    <property type="entry name" value="Periplasmic binding protein-like II"/>
    <property type="match status" value="1"/>
</dbReference>
<gene>
    <name evidence="3" type="ORF">J0X12_09990</name>
</gene>
<accession>A0ABS3F6H6</accession>
<dbReference type="PANTHER" id="PTHR33376">
    <property type="match status" value="1"/>
</dbReference>
<organism evidence="3 4">
    <name type="scientific">Sneathiella sedimenti</name>
    <dbReference type="NCBI Taxonomy" id="2816034"/>
    <lineage>
        <taxon>Bacteria</taxon>
        <taxon>Pseudomonadati</taxon>
        <taxon>Pseudomonadota</taxon>
        <taxon>Alphaproteobacteria</taxon>
        <taxon>Sneathiellales</taxon>
        <taxon>Sneathiellaceae</taxon>
        <taxon>Sneathiella</taxon>
    </lineage>
</organism>
<dbReference type="EMBL" id="JAFLNC010000003">
    <property type="protein sequence ID" value="MBO0333947.1"/>
    <property type="molecule type" value="Genomic_DNA"/>
</dbReference>
<dbReference type="NCBIfam" id="NF037995">
    <property type="entry name" value="TRAP_S1"/>
    <property type="match status" value="1"/>
</dbReference>
<sequence>MKLKSKLAKSLALLATLFTISAFSANAYAEYHLRYSELGPPRGARAESLKWWASEIEKRTNGEVKIEFFWSQALSKGKETLRAVSTGLADAGTIMGPYNPAEMPVWNYGNLPFVAGDIWVTLRTWQDLQTTMPELSDEMKKNGIHLLANFTTGPSEIVSNFEIKSSADLDGKKIRATAGFIPLMKNLGAIPVNLGHSEIYQAMDRGTVDGGATYMFATRSYKFYEVADYVLEVNMGQILGYGAGINLKQWNEMPDNIKKVMTEVSEEFVEHYSKALIEDNASARAELLKGIDGKVMKINTLDEAERAKWKAAADELVVEWKERTEAKGIDSQKVIDQYNETFAKYQKELEEKGYPWNR</sequence>
<dbReference type="Proteomes" id="UP000664761">
    <property type="component" value="Unassembled WGS sequence"/>
</dbReference>
<dbReference type="Pfam" id="PF03480">
    <property type="entry name" value="DctP"/>
    <property type="match status" value="1"/>
</dbReference>
<feature type="signal peptide" evidence="2">
    <location>
        <begin position="1"/>
        <end position="24"/>
    </location>
</feature>
<comment type="caution">
    <text evidence="3">The sequence shown here is derived from an EMBL/GenBank/DDBJ whole genome shotgun (WGS) entry which is preliminary data.</text>
</comment>
<evidence type="ECO:0000256" key="2">
    <source>
        <dbReference type="SAM" id="SignalP"/>
    </source>
</evidence>
<proteinExistence type="predicted"/>
<evidence type="ECO:0000313" key="4">
    <source>
        <dbReference type="Proteomes" id="UP000664761"/>
    </source>
</evidence>
<dbReference type="CDD" id="cd13666">
    <property type="entry name" value="PBP2_TRAP_DctP_like_1"/>
    <property type="match status" value="1"/>
</dbReference>
<dbReference type="PANTHER" id="PTHR33376:SF15">
    <property type="entry name" value="BLL6794 PROTEIN"/>
    <property type="match status" value="1"/>
</dbReference>
<protein>
    <submittedName>
        <fullName evidence="3">C4-dicarboxylate TRAP transporter substrate-binding protein</fullName>
    </submittedName>
</protein>
<keyword evidence="1 2" id="KW-0732">Signal</keyword>
<dbReference type="RefSeq" id="WP_207045068.1">
    <property type="nucleotide sequence ID" value="NZ_JAFLNC010000003.1"/>
</dbReference>
<dbReference type="InterPro" id="IPR018389">
    <property type="entry name" value="DctP_fam"/>
</dbReference>
<evidence type="ECO:0000313" key="3">
    <source>
        <dbReference type="EMBL" id="MBO0333947.1"/>
    </source>
</evidence>
<dbReference type="Gene3D" id="3.40.190.170">
    <property type="entry name" value="Bacterial extracellular solute-binding protein, family 7"/>
    <property type="match status" value="1"/>
</dbReference>